<keyword evidence="2" id="KW-1185">Reference proteome</keyword>
<protein>
    <submittedName>
        <fullName evidence="1">Uncharacterized protein</fullName>
    </submittedName>
</protein>
<proteinExistence type="predicted"/>
<gene>
    <name evidence="1" type="ORF">BWQ96_08853</name>
</gene>
<accession>A0A2V3IHA3</accession>
<name>A0A2V3IHA3_9FLOR</name>
<organism evidence="1 2">
    <name type="scientific">Gracilariopsis chorda</name>
    <dbReference type="NCBI Taxonomy" id="448386"/>
    <lineage>
        <taxon>Eukaryota</taxon>
        <taxon>Rhodophyta</taxon>
        <taxon>Florideophyceae</taxon>
        <taxon>Rhodymeniophycidae</taxon>
        <taxon>Gracilariales</taxon>
        <taxon>Gracilariaceae</taxon>
        <taxon>Gracilariopsis</taxon>
    </lineage>
</organism>
<reference evidence="1 2" key="1">
    <citation type="journal article" date="2018" name="Mol. Biol. Evol.">
        <title>Analysis of the draft genome of the red seaweed Gracilariopsis chorda provides insights into genome size evolution in Rhodophyta.</title>
        <authorList>
            <person name="Lee J."/>
            <person name="Yang E.C."/>
            <person name="Graf L."/>
            <person name="Yang J.H."/>
            <person name="Qiu H."/>
            <person name="Zel Zion U."/>
            <person name="Chan C.X."/>
            <person name="Stephens T.G."/>
            <person name="Weber A.P.M."/>
            <person name="Boo G.H."/>
            <person name="Boo S.M."/>
            <person name="Kim K.M."/>
            <person name="Shin Y."/>
            <person name="Jung M."/>
            <person name="Lee S.J."/>
            <person name="Yim H.S."/>
            <person name="Lee J.H."/>
            <person name="Bhattacharya D."/>
            <person name="Yoon H.S."/>
        </authorList>
    </citation>
    <scope>NUCLEOTIDE SEQUENCE [LARGE SCALE GENOMIC DNA]</scope>
    <source>
        <strain evidence="1 2">SKKU-2015</strain>
        <tissue evidence="1">Whole body</tissue>
    </source>
</reference>
<comment type="caution">
    <text evidence="1">The sequence shown here is derived from an EMBL/GenBank/DDBJ whole genome shotgun (WGS) entry which is preliminary data.</text>
</comment>
<sequence>MVFSKLKAQPINVVPGPSSGKRSSTVEQWSALYYPRRLENKMVKPTGTVKVYTYLPVSKYAVVLGARRGECAAYLKSWQCSLGAHRCSRGEACRHPTDWRLQQPSNIESS</sequence>
<evidence type="ECO:0000313" key="2">
    <source>
        <dbReference type="Proteomes" id="UP000247409"/>
    </source>
</evidence>
<dbReference type="EMBL" id="NBIV01000217">
    <property type="protein sequence ID" value="PXF41418.1"/>
    <property type="molecule type" value="Genomic_DNA"/>
</dbReference>
<evidence type="ECO:0000313" key="1">
    <source>
        <dbReference type="EMBL" id="PXF41418.1"/>
    </source>
</evidence>
<dbReference type="Proteomes" id="UP000247409">
    <property type="component" value="Unassembled WGS sequence"/>
</dbReference>
<dbReference type="AlphaFoldDB" id="A0A2V3IHA3"/>